<gene>
    <name evidence="1" type="ORF">CDAR_480161</name>
</gene>
<protein>
    <submittedName>
        <fullName evidence="1">Uncharacterized protein</fullName>
    </submittedName>
</protein>
<comment type="caution">
    <text evidence="1">The sequence shown here is derived from an EMBL/GenBank/DDBJ whole genome shotgun (WGS) entry which is preliminary data.</text>
</comment>
<organism evidence="1 2">
    <name type="scientific">Caerostris darwini</name>
    <dbReference type="NCBI Taxonomy" id="1538125"/>
    <lineage>
        <taxon>Eukaryota</taxon>
        <taxon>Metazoa</taxon>
        <taxon>Ecdysozoa</taxon>
        <taxon>Arthropoda</taxon>
        <taxon>Chelicerata</taxon>
        <taxon>Arachnida</taxon>
        <taxon>Araneae</taxon>
        <taxon>Araneomorphae</taxon>
        <taxon>Entelegynae</taxon>
        <taxon>Araneoidea</taxon>
        <taxon>Araneidae</taxon>
        <taxon>Caerostris</taxon>
    </lineage>
</organism>
<dbReference type="AlphaFoldDB" id="A0AAV4V0L6"/>
<accession>A0AAV4V0L6</accession>
<reference evidence="1 2" key="1">
    <citation type="submission" date="2021-06" db="EMBL/GenBank/DDBJ databases">
        <title>Caerostris darwini draft genome.</title>
        <authorList>
            <person name="Kono N."/>
            <person name="Arakawa K."/>
        </authorList>
    </citation>
    <scope>NUCLEOTIDE SEQUENCE [LARGE SCALE GENOMIC DNA]</scope>
</reference>
<name>A0AAV4V0L6_9ARAC</name>
<keyword evidence="2" id="KW-1185">Reference proteome</keyword>
<proteinExistence type="predicted"/>
<dbReference type="Proteomes" id="UP001054837">
    <property type="component" value="Unassembled WGS sequence"/>
</dbReference>
<evidence type="ECO:0000313" key="2">
    <source>
        <dbReference type="Proteomes" id="UP001054837"/>
    </source>
</evidence>
<dbReference type="EMBL" id="BPLQ01012203">
    <property type="protein sequence ID" value="GIY63642.1"/>
    <property type="molecule type" value="Genomic_DNA"/>
</dbReference>
<sequence length="95" mass="10969">MNFQYFVQCLDTPDHLEHSNREKLIEPGLYYVVGLQFGRYRRTQFQSVLLSEAIPNTDSKARPQTKSFCIYEDVMTAEAILSLRGESVALMTFNV</sequence>
<evidence type="ECO:0000313" key="1">
    <source>
        <dbReference type="EMBL" id="GIY63642.1"/>
    </source>
</evidence>